<dbReference type="SUPFAM" id="SSF56176">
    <property type="entry name" value="FAD-binding/transporter-associated domain-like"/>
    <property type="match status" value="1"/>
</dbReference>
<dbReference type="RefSeq" id="WP_092212392.1">
    <property type="nucleotide sequence ID" value="NZ_FMUX01000014.1"/>
</dbReference>
<dbReference type="PANTHER" id="PTHR42934">
    <property type="entry name" value="GLYCOLATE OXIDASE SUBUNIT GLCD"/>
    <property type="match status" value="1"/>
</dbReference>
<feature type="domain" description="FAD-binding PCMH-type" evidence="7">
    <location>
        <begin position="159"/>
        <end position="389"/>
    </location>
</feature>
<dbReference type="InterPro" id="IPR016164">
    <property type="entry name" value="FAD-linked_Oxase-like_C"/>
</dbReference>
<dbReference type="Gene3D" id="1.10.1060.10">
    <property type="entry name" value="Alpha-helical ferredoxin"/>
    <property type="match status" value="1"/>
</dbReference>
<dbReference type="AlphaFoldDB" id="A0A1G5HFT3"/>
<dbReference type="OrthoDB" id="9811557at2"/>
<dbReference type="STRING" id="419481.SAMN05216233_1141"/>
<protein>
    <submittedName>
        <fullName evidence="8">FAD/FMN-containing dehydrogenase</fullName>
    </submittedName>
</protein>
<dbReference type="InterPro" id="IPR051914">
    <property type="entry name" value="FAD-linked_OxidoTrans_Type4"/>
</dbReference>
<dbReference type="Pfam" id="PF01565">
    <property type="entry name" value="FAD_binding_4"/>
    <property type="match status" value="1"/>
</dbReference>
<dbReference type="GO" id="GO:0071949">
    <property type="term" value="F:FAD binding"/>
    <property type="evidence" value="ECO:0007669"/>
    <property type="project" value="InterPro"/>
</dbReference>
<gene>
    <name evidence="8" type="ORF">SAMN05216233_1141</name>
</gene>
<dbReference type="PROSITE" id="PS51387">
    <property type="entry name" value="FAD_PCMH"/>
    <property type="match status" value="1"/>
</dbReference>
<dbReference type="Gene3D" id="3.30.43.10">
    <property type="entry name" value="Uridine Diphospho-n-acetylenolpyruvylglucosamine Reductase, domain 2"/>
    <property type="match status" value="1"/>
</dbReference>
<dbReference type="InterPro" id="IPR004017">
    <property type="entry name" value="Cys_rich_dom"/>
</dbReference>
<organism evidence="8 9">
    <name type="scientific">Desulfoluna spongiiphila</name>
    <dbReference type="NCBI Taxonomy" id="419481"/>
    <lineage>
        <taxon>Bacteria</taxon>
        <taxon>Pseudomonadati</taxon>
        <taxon>Thermodesulfobacteriota</taxon>
        <taxon>Desulfobacteria</taxon>
        <taxon>Desulfobacterales</taxon>
        <taxon>Desulfolunaceae</taxon>
        <taxon>Desulfoluna</taxon>
    </lineage>
</organism>
<dbReference type="InterPro" id="IPR016169">
    <property type="entry name" value="FAD-bd_PCMH_sub2"/>
</dbReference>
<dbReference type="InterPro" id="IPR016166">
    <property type="entry name" value="FAD-bd_PCMH"/>
</dbReference>
<dbReference type="Gene3D" id="3.30.70.2740">
    <property type="match status" value="1"/>
</dbReference>
<accession>A0A1G5HFT3</accession>
<dbReference type="InterPro" id="IPR016167">
    <property type="entry name" value="FAD-bd_PCMH_sub1"/>
</dbReference>
<keyword evidence="4" id="KW-0408">Iron</keyword>
<evidence type="ECO:0000256" key="3">
    <source>
        <dbReference type="ARBA" id="ARBA00022827"/>
    </source>
</evidence>
<keyword evidence="5" id="KW-0411">Iron-sulfur</keyword>
<dbReference type="GO" id="GO:0016491">
    <property type="term" value="F:oxidoreductase activity"/>
    <property type="evidence" value="ECO:0007669"/>
    <property type="project" value="UniProtKB-ARBA"/>
</dbReference>
<evidence type="ECO:0000256" key="1">
    <source>
        <dbReference type="ARBA" id="ARBA00022630"/>
    </source>
</evidence>
<evidence type="ECO:0000313" key="9">
    <source>
        <dbReference type="Proteomes" id="UP000198870"/>
    </source>
</evidence>
<dbReference type="EMBL" id="FMUX01000014">
    <property type="protein sequence ID" value="SCY62712.1"/>
    <property type="molecule type" value="Genomic_DNA"/>
</dbReference>
<dbReference type="InterPro" id="IPR017896">
    <property type="entry name" value="4Fe4S_Fe-S-bd"/>
</dbReference>
<keyword evidence="2" id="KW-0479">Metal-binding</keyword>
<dbReference type="Gene3D" id="3.30.465.10">
    <property type="match status" value="1"/>
</dbReference>
<dbReference type="SUPFAM" id="SSF46548">
    <property type="entry name" value="alpha-helical ferredoxin"/>
    <property type="match status" value="1"/>
</dbReference>
<dbReference type="InterPro" id="IPR004113">
    <property type="entry name" value="FAD-bd_oxidored_4_C"/>
</dbReference>
<dbReference type="SUPFAM" id="SSF55103">
    <property type="entry name" value="FAD-linked oxidases, C-terminal domain"/>
    <property type="match status" value="1"/>
</dbReference>
<dbReference type="Pfam" id="PF02913">
    <property type="entry name" value="FAD-oxidase_C"/>
    <property type="match status" value="2"/>
</dbReference>
<keyword evidence="3" id="KW-0274">FAD</keyword>
<keyword evidence="9" id="KW-1185">Reference proteome</keyword>
<evidence type="ECO:0000313" key="8">
    <source>
        <dbReference type="EMBL" id="SCY62712.1"/>
    </source>
</evidence>
<dbReference type="Pfam" id="PF12447">
    <property type="entry name" value="DUF3683"/>
    <property type="match status" value="1"/>
</dbReference>
<dbReference type="PANTHER" id="PTHR42934:SF2">
    <property type="entry name" value="GLYCOLATE OXIDASE SUBUNIT GLCD"/>
    <property type="match status" value="1"/>
</dbReference>
<dbReference type="PROSITE" id="PS51379">
    <property type="entry name" value="4FE4S_FER_2"/>
    <property type="match status" value="1"/>
</dbReference>
<dbReference type="InterPro" id="IPR006094">
    <property type="entry name" value="Oxid_FAD_bind_N"/>
</dbReference>
<evidence type="ECO:0000256" key="2">
    <source>
        <dbReference type="ARBA" id="ARBA00022723"/>
    </source>
</evidence>
<reference evidence="8 9" key="1">
    <citation type="submission" date="2016-10" db="EMBL/GenBank/DDBJ databases">
        <authorList>
            <person name="de Groot N.N."/>
        </authorList>
    </citation>
    <scope>NUCLEOTIDE SEQUENCE [LARGE SCALE GENOMIC DNA]</scope>
    <source>
        <strain evidence="8 9">AA1</strain>
    </source>
</reference>
<dbReference type="PROSITE" id="PS00198">
    <property type="entry name" value="4FE4S_FER_1"/>
    <property type="match status" value="1"/>
</dbReference>
<dbReference type="InterPro" id="IPR017900">
    <property type="entry name" value="4Fe4S_Fe_S_CS"/>
</dbReference>
<dbReference type="InterPro" id="IPR022153">
    <property type="entry name" value="DUF3683"/>
</dbReference>
<sequence length="1204" mass="134229">MKAQNYREIPYNYTSADDELVVTYLFDAKVWNKLQELRGKRITGRSAKLLMRLMGDMFILKRNPFLFDDLAGSRSRRRLFLKTASNDLAIIEKMADQKEVLEITGRCRKALKGLNDTLKTHRRQRRRIKRELGAIIGRHNVCFEPFSIISHATDATDWRRHLAVAVLRPTRESQVPQLVKAVERLGLSIIPRGAGTGLTGGSVPVTEGCVMINTEKLNRIRGIKHLPAAPGTGAATMPVLELEAGVITQTAMGYAEAENLVFATDPTSSWACTIGGNIAENAGGKRAVMWGTAIDNLVSYRIAMPGGRHMEVRREDHPMRKILPEDTVLFSVRDEEGQIKKTVTLSGTEIRKVGLGKDITNKALSGLPGIQKEGCDGIITSAEFILYPSFEYKTTFCLEFFGNDMEEASEVIVKISKEFKNGGKEGLIALEHFDDEYMLAINYKVKATRKGSPKAGLLIDMVGHNEEEIDRGTRRLQELLAPYENTEIFVARDEDEAERFWKDRKKLGAIAKRTNAFKLNEDIVLPLDAIGAFTRFSDTYNLEENRHNQLDFLNATLAYLEHAEPIEDPEWLEARIPKAREICSEALSAIRNATTEMLQDGAQAKQLLSELLEFFRGYKRITGDIQRIFNEVRSRQIIIATHMHAGDGNVHVNIPVFSNDMEMMKRAANTADDIMEEAVRLGGVVSGEHGIGITKMKYLDPALAKDLAAYRKKVDPKGVMNPGQLMDPDIQSKVYTPSFNLLELEASILQHGSLETLAAKIATCVRCGKCKIDCCTFYPAKNMFYHPRNKNLAIASLIEAILYDVQRSHSTRFKFLKQLEQIADHCTMCHKCFKPCPVDIDTAEVSLMEREILVSRKYKKTRMATRASLAYLETRNPLGNALFRKGLVTWGGSLQRTGHQMLKSMVPVKKVLSGMHATQILESPVPRTPPGTLRDILPKCGSNQAMILNPPEGAEQSVFYFPGCGSERLFSDISKAAIYILLSAGVRVVLPPPYICCGFPSKVNAKGVQHSQITLRDSVIFSQIREMISYVDFDACVVSCGTCREALEEIEAPEILSCDIVDVSRFALESGLEVKGSNSCLYHAPCHDSLDGDAASMLEEFTGYSLESVPHCCSEGGTLSMSRPDITNAMLQRKHDEIQLRTEGKGRETTILTNCPSCIQGLGRNKDLDIMPRHLAVELAIQTGGQDWEEKLKTMVKQAEVVTF</sequence>
<feature type="domain" description="4Fe-4S ferredoxin-type" evidence="6">
    <location>
        <begin position="817"/>
        <end position="846"/>
    </location>
</feature>
<evidence type="ECO:0000256" key="5">
    <source>
        <dbReference type="ARBA" id="ARBA00023014"/>
    </source>
</evidence>
<dbReference type="GO" id="GO:0051536">
    <property type="term" value="F:iron-sulfur cluster binding"/>
    <property type="evidence" value="ECO:0007669"/>
    <property type="project" value="UniProtKB-KW"/>
</dbReference>
<dbReference type="Pfam" id="PF13183">
    <property type="entry name" value="Fer4_8"/>
    <property type="match status" value="1"/>
</dbReference>
<evidence type="ECO:0000259" key="7">
    <source>
        <dbReference type="PROSITE" id="PS51387"/>
    </source>
</evidence>
<name>A0A1G5HFT3_9BACT</name>
<proteinExistence type="predicted"/>
<dbReference type="Proteomes" id="UP000198870">
    <property type="component" value="Unassembled WGS sequence"/>
</dbReference>
<dbReference type="GO" id="GO:0046872">
    <property type="term" value="F:metal ion binding"/>
    <property type="evidence" value="ECO:0007669"/>
    <property type="project" value="UniProtKB-KW"/>
</dbReference>
<keyword evidence="1" id="KW-0285">Flavoprotein</keyword>
<dbReference type="InterPro" id="IPR036318">
    <property type="entry name" value="FAD-bd_PCMH-like_sf"/>
</dbReference>
<dbReference type="InterPro" id="IPR009051">
    <property type="entry name" value="Helical_ferredxn"/>
</dbReference>
<evidence type="ECO:0000259" key="6">
    <source>
        <dbReference type="PROSITE" id="PS51379"/>
    </source>
</evidence>
<dbReference type="Pfam" id="PF02754">
    <property type="entry name" value="CCG"/>
    <property type="match status" value="2"/>
</dbReference>
<evidence type="ECO:0000256" key="4">
    <source>
        <dbReference type="ARBA" id="ARBA00023004"/>
    </source>
</evidence>